<gene>
    <name evidence="1" type="ORF">R0G89_02995</name>
</gene>
<sequence length="269" mass="30812">MLKIGEFRKLICDKIWFWQLADRDVPWDRGVLYLGGNADDKVGFTSFIFKKDGSIIVPTKVGFIPPEGHYWDFDEETQQLLFYDQDRNQVNSATLVDHGMYGANEIVLSGGGSVLINFPNFDLGEERPFSHNFFFVPRSNFKISLQRTLARKGYDTYQVGEDATLIPYLNAIYECLIKHPEAQNIIISQNGEIIDDFFGEAGACLLIANNNGVPRLNYLAGSRDLMLELLIAILSENNKRELNPEDHRTEEEMIEQVITVRFADRYELK</sequence>
<accession>A0AAW8YGG7</accession>
<protein>
    <submittedName>
        <fullName evidence="1">Uncharacterized protein</fullName>
    </submittedName>
</protein>
<evidence type="ECO:0000313" key="2">
    <source>
        <dbReference type="Proteomes" id="UP001280897"/>
    </source>
</evidence>
<evidence type="ECO:0000313" key="1">
    <source>
        <dbReference type="EMBL" id="MDV2620697.1"/>
    </source>
</evidence>
<reference evidence="1" key="2">
    <citation type="submission" date="2023-10" db="EMBL/GenBank/DDBJ databases">
        <authorList>
            <person name="Khurajog B."/>
        </authorList>
    </citation>
    <scope>NUCLEOTIDE SEQUENCE</scope>
    <source>
        <strain evidence="1">BF9</strain>
    </source>
</reference>
<dbReference type="EMBL" id="JAWJAV010000002">
    <property type="protein sequence ID" value="MDV2620697.1"/>
    <property type="molecule type" value="Genomic_DNA"/>
</dbReference>
<dbReference type="AlphaFoldDB" id="A0AAW8YGG7"/>
<comment type="caution">
    <text evidence="1">The sequence shown here is derived from an EMBL/GenBank/DDBJ whole genome shotgun (WGS) entry which is preliminary data.</text>
</comment>
<organism evidence="1 2">
    <name type="scientific">Pediococcus acidilactici</name>
    <dbReference type="NCBI Taxonomy" id="1254"/>
    <lineage>
        <taxon>Bacteria</taxon>
        <taxon>Bacillati</taxon>
        <taxon>Bacillota</taxon>
        <taxon>Bacilli</taxon>
        <taxon>Lactobacillales</taxon>
        <taxon>Lactobacillaceae</taxon>
        <taxon>Pediococcus</taxon>
        <taxon>Pediococcus acidilactici group</taxon>
    </lineage>
</organism>
<proteinExistence type="predicted"/>
<dbReference type="Proteomes" id="UP001280897">
    <property type="component" value="Unassembled WGS sequence"/>
</dbReference>
<name>A0AAW8YGG7_PEDAC</name>
<reference evidence="1" key="1">
    <citation type="journal article" date="2023" name="PeerJ">
        <title>Selection and evaluation of lactic acid bacteria from chicken feces in Thailand as potential probiotics.</title>
        <authorList>
            <person name="Khurajog B."/>
            <person name="Disastra Y."/>
            <person name="Lawwyne L.D."/>
            <person name="Sirichokchatchawan W."/>
            <person name="Niyomtham W."/>
            <person name="Yindee J."/>
            <person name="Hampson D.J."/>
            <person name="Prapasarakul N."/>
        </authorList>
    </citation>
    <scope>NUCLEOTIDE SEQUENCE</scope>
    <source>
        <strain evidence="1">BF9</strain>
    </source>
</reference>
<dbReference type="RefSeq" id="WP_317071959.1">
    <property type="nucleotide sequence ID" value="NZ_JAWJAV010000002.1"/>
</dbReference>